<accession>A0A843VBH9</accession>
<gene>
    <name evidence="2" type="ORF">Taro_026466</name>
</gene>
<evidence type="ECO:0000313" key="3">
    <source>
        <dbReference type="Proteomes" id="UP000652761"/>
    </source>
</evidence>
<name>A0A843VBH9_COLES</name>
<keyword evidence="3" id="KW-1185">Reference proteome</keyword>
<proteinExistence type="predicted"/>
<feature type="compositionally biased region" description="Basic and acidic residues" evidence="1">
    <location>
        <begin position="126"/>
        <end position="135"/>
    </location>
</feature>
<evidence type="ECO:0000313" key="2">
    <source>
        <dbReference type="EMBL" id="MQL93821.1"/>
    </source>
</evidence>
<feature type="compositionally biased region" description="Basic and acidic residues" evidence="1">
    <location>
        <begin position="145"/>
        <end position="164"/>
    </location>
</feature>
<feature type="non-terminal residue" evidence="2">
    <location>
        <position position="172"/>
    </location>
</feature>
<sequence>MTVEAIENGVLVAFVALMIAEDGFHASETLAEALAIERARIGRELWGLQIIWYVLVNHENWSYKFRYARWTVTQKWDSSPKFDRGVPALKVAPGFPVKLKVQREYVSVQSTSAEEIRQHKVYRPSTKDKYKEQVRGRAPRFAKAPSDRAKLREVGQNSERERKTPALGQDSL</sequence>
<dbReference type="AlphaFoldDB" id="A0A843VBH9"/>
<dbReference type="Proteomes" id="UP000652761">
    <property type="component" value="Unassembled WGS sequence"/>
</dbReference>
<evidence type="ECO:0000256" key="1">
    <source>
        <dbReference type="SAM" id="MobiDB-lite"/>
    </source>
</evidence>
<reference evidence="2" key="1">
    <citation type="submission" date="2017-07" db="EMBL/GenBank/DDBJ databases">
        <title>Taro Niue Genome Assembly and Annotation.</title>
        <authorList>
            <person name="Atibalentja N."/>
            <person name="Keating K."/>
            <person name="Fields C.J."/>
        </authorList>
    </citation>
    <scope>NUCLEOTIDE SEQUENCE</scope>
    <source>
        <strain evidence="2">Niue_2</strain>
        <tissue evidence="2">Leaf</tissue>
    </source>
</reference>
<comment type="caution">
    <text evidence="2">The sequence shown here is derived from an EMBL/GenBank/DDBJ whole genome shotgun (WGS) entry which is preliminary data.</text>
</comment>
<organism evidence="2 3">
    <name type="scientific">Colocasia esculenta</name>
    <name type="common">Wild taro</name>
    <name type="synonym">Arum esculentum</name>
    <dbReference type="NCBI Taxonomy" id="4460"/>
    <lineage>
        <taxon>Eukaryota</taxon>
        <taxon>Viridiplantae</taxon>
        <taxon>Streptophyta</taxon>
        <taxon>Embryophyta</taxon>
        <taxon>Tracheophyta</taxon>
        <taxon>Spermatophyta</taxon>
        <taxon>Magnoliopsida</taxon>
        <taxon>Liliopsida</taxon>
        <taxon>Araceae</taxon>
        <taxon>Aroideae</taxon>
        <taxon>Colocasieae</taxon>
        <taxon>Colocasia</taxon>
    </lineage>
</organism>
<feature type="region of interest" description="Disordered" evidence="1">
    <location>
        <begin position="126"/>
        <end position="172"/>
    </location>
</feature>
<protein>
    <submittedName>
        <fullName evidence="2">Uncharacterized protein</fullName>
    </submittedName>
</protein>
<dbReference type="EMBL" id="NMUH01001600">
    <property type="protein sequence ID" value="MQL93821.1"/>
    <property type="molecule type" value="Genomic_DNA"/>
</dbReference>